<dbReference type="Proteomes" id="UP000653056">
    <property type="component" value="Unassembled WGS sequence"/>
</dbReference>
<feature type="transmembrane region" description="Helical" evidence="1">
    <location>
        <begin position="67"/>
        <end position="88"/>
    </location>
</feature>
<reference evidence="3" key="1">
    <citation type="journal article" date="2019" name="Int. J. Syst. Evol. Microbiol.">
        <title>The Global Catalogue of Microorganisms (GCM) 10K type strain sequencing project: providing services to taxonomists for standard genome sequencing and annotation.</title>
        <authorList>
            <consortium name="The Broad Institute Genomics Platform"/>
            <consortium name="The Broad Institute Genome Sequencing Center for Infectious Disease"/>
            <person name="Wu L."/>
            <person name="Ma J."/>
        </authorList>
    </citation>
    <scope>NUCLEOTIDE SEQUENCE [LARGE SCALE GENOMIC DNA]</scope>
    <source>
        <strain evidence="3">KCTC 22228</strain>
    </source>
</reference>
<protein>
    <recommendedName>
        <fullName evidence="4">ATP synthase F0 subunit 8</fullName>
    </recommendedName>
</protein>
<feature type="transmembrane region" description="Helical" evidence="1">
    <location>
        <begin position="6"/>
        <end position="25"/>
    </location>
</feature>
<keyword evidence="1" id="KW-1133">Transmembrane helix</keyword>
<dbReference type="EMBL" id="BMXS01000024">
    <property type="protein sequence ID" value="GGY05322.1"/>
    <property type="molecule type" value="Genomic_DNA"/>
</dbReference>
<comment type="caution">
    <text evidence="2">The sequence shown here is derived from an EMBL/GenBank/DDBJ whole genome shotgun (WGS) entry which is preliminary data.</text>
</comment>
<feature type="transmembrane region" description="Helical" evidence="1">
    <location>
        <begin position="45"/>
        <end position="61"/>
    </location>
</feature>
<organism evidence="2 3">
    <name type="scientific">Litchfieldella qijiaojingensis</name>
    <dbReference type="NCBI Taxonomy" id="980347"/>
    <lineage>
        <taxon>Bacteria</taxon>
        <taxon>Pseudomonadati</taxon>
        <taxon>Pseudomonadota</taxon>
        <taxon>Gammaproteobacteria</taxon>
        <taxon>Oceanospirillales</taxon>
        <taxon>Halomonadaceae</taxon>
        <taxon>Litchfieldella</taxon>
    </lineage>
</organism>
<sequence>MTVTLIWLIAFAVILYLTLKGWNGALGTFFERKMPELLKSKGDERWIWCPAIAVLGATYIVRPVDMLMTLIVVGLVVWLGKKILGWALK</sequence>
<keyword evidence="3" id="KW-1185">Reference proteome</keyword>
<keyword evidence="1" id="KW-0472">Membrane</keyword>
<evidence type="ECO:0008006" key="4">
    <source>
        <dbReference type="Google" id="ProtNLM"/>
    </source>
</evidence>
<evidence type="ECO:0000313" key="3">
    <source>
        <dbReference type="Proteomes" id="UP000653056"/>
    </source>
</evidence>
<name>A0ABQ2Z8M2_9GAMM</name>
<dbReference type="RefSeq" id="WP_189471707.1">
    <property type="nucleotide sequence ID" value="NZ_BMXS01000024.1"/>
</dbReference>
<gene>
    <name evidence="2" type="ORF">GCM10007160_36110</name>
</gene>
<evidence type="ECO:0000313" key="2">
    <source>
        <dbReference type="EMBL" id="GGY05322.1"/>
    </source>
</evidence>
<evidence type="ECO:0000256" key="1">
    <source>
        <dbReference type="SAM" id="Phobius"/>
    </source>
</evidence>
<keyword evidence="1" id="KW-0812">Transmembrane</keyword>
<accession>A0ABQ2Z8M2</accession>
<proteinExistence type="predicted"/>